<evidence type="ECO:0000313" key="3">
    <source>
        <dbReference type="Proteomes" id="UP000428325"/>
    </source>
</evidence>
<evidence type="ECO:0000259" key="1">
    <source>
        <dbReference type="Pfam" id="PF25942"/>
    </source>
</evidence>
<dbReference type="GeneID" id="99246336"/>
<dbReference type="OrthoDB" id="302731at2157"/>
<dbReference type="AlphaFoldDB" id="A0A6B9FG84"/>
<evidence type="ECO:0000313" key="2">
    <source>
        <dbReference type="EMBL" id="QGX95083.1"/>
    </source>
</evidence>
<dbReference type="InterPro" id="IPR058929">
    <property type="entry name" value="Ig_halo"/>
</dbReference>
<name>A0A6B9FG84_9EURY</name>
<accession>A0A6B9FG84</accession>
<dbReference type="Proteomes" id="UP000428325">
    <property type="component" value="Chromosome"/>
</dbReference>
<sequence>MRRRRLLVGLLGALAGAGCTGGRGDRITALAVNRDDVAHRVTVRVVRGDRTVVENAVTVAAGAASEVGETPWRRGRYRVTADVDGEARIDRSFRATEPFNQLDVVIDADGSATLNRGLAA</sequence>
<protein>
    <recommendedName>
        <fullName evidence="1">Ig-like domain-containing protein</fullName>
    </recommendedName>
</protein>
<gene>
    <name evidence="2" type="ORF">EI982_09910</name>
</gene>
<dbReference type="Pfam" id="PF25942">
    <property type="entry name" value="Ig_halo"/>
    <property type="match status" value="1"/>
</dbReference>
<dbReference type="EMBL" id="CP034345">
    <property type="protein sequence ID" value="QGX95083.1"/>
    <property type="molecule type" value="Genomic_DNA"/>
</dbReference>
<feature type="domain" description="Ig-like" evidence="1">
    <location>
        <begin position="38"/>
        <end position="117"/>
    </location>
</feature>
<organism evidence="2 3">
    <name type="scientific">Haloplanus rallus</name>
    <dbReference type="NCBI Taxonomy" id="1816183"/>
    <lineage>
        <taxon>Archaea</taxon>
        <taxon>Methanobacteriati</taxon>
        <taxon>Methanobacteriota</taxon>
        <taxon>Stenosarchaea group</taxon>
        <taxon>Halobacteria</taxon>
        <taxon>Halobacteriales</taxon>
        <taxon>Haloferacaceae</taxon>
        <taxon>Haloplanus</taxon>
    </lineage>
</organism>
<reference evidence="2 3" key="1">
    <citation type="submission" date="2018-12" db="EMBL/GenBank/DDBJ databases">
        <title>Complete genome sequence of Haloplanus rallus MBLA0036.</title>
        <authorList>
            <person name="Nam Y.-d."/>
            <person name="Kang J."/>
            <person name="Chung W.-H."/>
            <person name="Park Y.S."/>
        </authorList>
    </citation>
    <scope>NUCLEOTIDE SEQUENCE [LARGE SCALE GENOMIC DNA]</scope>
    <source>
        <strain evidence="2 3">MBLA0036</strain>
    </source>
</reference>
<dbReference type="PROSITE" id="PS51257">
    <property type="entry name" value="PROKAR_LIPOPROTEIN"/>
    <property type="match status" value="1"/>
</dbReference>
<proteinExistence type="predicted"/>
<dbReference type="KEGG" id="hra:EI982_09910"/>
<dbReference type="RefSeq" id="WP_157689539.1">
    <property type="nucleotide sequence ID" value="NZ_CP034345.1"/>
</dbReference>
<keyword evidence="3" id="KW-1185">Reference proteome</keyword>